<dbReference type="SUPFAM" id="SSF48498">
    <property type="entry name" value="Tetracyclin repressor-like, C-terminal domain"/>
    <property type="match status" value="1"/>
</dbReference>
<dbReference type="SUPFAM" id="SSF46689">
    <property type="entry name" value="Homeodomain-like"/>
    <property type="match status" value="1"/>
</dbReference>
<organism evidence="4 5">
    <name type="scientific">Actinoallomurus bryophytorum</name>
    <dbReference type="NCBI Taxonomy" id="1490222"/>
    <lineage>
        <taxon>Bacteria</taxon>
        <taxon>Bacillati</taxon>
        <taxon>Actinomycetota</taxon>
        <taxon>Actinomycetes</taxon>
        <taxon>Streptosporangiales</taxon>
        <taxon>Thermomonosporaceae</taxon>
        <taxon>Actinoallomurus</taxon>
    </lineage>
</organism>
<dbReference type="PANTHER" id="PTHR30055:SF200">
    <property type="entry name" value="HTH-TYPE TRANSCRIPTIONAL REPRESSOR BDCR"/>
    <property type="match status" value="1"/>
</dbReference>
<dbReference type="OrthoDB" id="7186647at2"/>
<gene>
    <name evidence="4" type="ORF">FB559_3470</name>
</gene>
<dbReference type="Pfam" id="PF00440">
    <property type="entry name" value="TetR_N"/>
    <property type="match status" value="1"/>
</dbReference>
<dbReference type="InterPro" id="IPR036271">
    <property type="entry name" value="Tet_transcr_reg_TetR-rel_C_sf"/>
</dbReference>
<dbReference type="Proteomes" id="UP000316096">
    <property type="component" value="Unassembled WGS sequence"/>
</dbReference>
<dbReference type="Gene3D" id="1.10.10.60">
    <property type="entry name" value="Homeodomain-like"/>
    <property type="match status" value="1"/>
</dbReference>
<dbReference type="InterPro" id="IPR009057">
    <property type="entry name" value="Homeodomain-like_sf"/>
</dbReference>
<dbReference type="RefSeq" id="WP_141956533.1">
    <property type="nucleotide sequence ID" value="NZ_VFOZ01000001.1"/>
</dbReference>
<evidence type="ECO:0000313" key="4">
    <source>
        <dbReference type="EMBL" id="TQL97861.1"/>
    </source>
</evidence>
<evidence type="ECO:0000256" key="2">
    <source>
        <dbReference type="PROSITE-ProRule" id="PRU00335"/>
    </source>
</evidence>
<reference evidence="4 5" key="1">
    <citation type="submission" date="2019-06" db="EMBL/GenBank/DDBJ databases">
        <title>Sequencing the genomes of 1000 actinobacteria strains.</title>
        <authorList>
            <person name="Klenk H.-P."/>
        </authorList>
    </citation>
    <scope>NUCLEOTIDE SEQUENCE [LARGE SCALE GENOMIC DNA]</scope>
    <source>
        <strain evidence="4 5">DSM 102200</strain>
    </source>
</reference>
<keyword evidence="1 2" id="KW-0238">DNA-binding</keyword>
<evidence type="ECO:0000313" key="5">
    <source>
        <dbReference type="Proteomes" id="UP000316096"/>
    </source>
</evidence>
<sequence>MTSVTRYRNREGKRPTDLRLLTALEQLLKSGENFTEISVQRIIEEAGVSRATFYFHFRDKSDLLTRLAGNLRNTLLGLAIKWDPADGEDGAARFADFFAEVISIHRENFPVLSAIRELAAYDPNVNDFYTADLEEFDNAVHKTLVDEQRSGSTSADLDAVAASRVIVWGGAQAIARHIAVDDGSGDAALAHELGKIWWYGAYRRPATDR</sequence>
<dbReference type="PROSITE" id="PS50977">
    <property type="entry name" value="HTH_TETR_2"/>
    <property type="match status" value="1"/>
</dbReference>
<evidence type="ECO:0000259" key="3">
    <source>
        <dbReference type="PROSITE" id="PS50977"/>
    </source>
</evidence>
<feature type="DNA-binding region" description="H-T-H motif" evidence="2">
    <location>
        <begin position="38"/>
        <end position="57"/>
    </location>
</feature>
<dbReference type="Gene3D" id="1.10.357.10">
    <property type="entry name" value="Tetracycline Repressor, domain 2"/>
    <property type="match status" value="1"/>
</dbReference>
<dbReference type="AlphaFoldDB" id="A0A543CL82"/>
<keyword evidence="5" id="KW-1185">Reference proteome</keyword>
<name>A0A543CL82_9ACTN</name>
<feature type="domain" description="HTH tetR-type" evidence="3">
    <location>
        <begin position="13"/>
        <end position="75"/>
    </location>
</feature>
<protein>
    <submittedName>
        <fullName evidence="4">TetR family transcriptional regulator</fullName>
    </submittedName>
</protein>
<dbReference type="InterPro" id="IPR001647">
    <property type="entry name" value="HTH_TetR"/>
</dbReference>
<accession>A0A543CL82</accession>
<dbReference type="PANTHER" id="PTHR30055">
    <property type="entry name" value="HTH-TYPE TRANSCRIPTIONAL REGULATOR RUTR"/>
    <property type="match status" value="1"/>
</dbReference>
<evidence type="ECO:0000256" key="1">
    <source>
        <dbReference type="ARBA" id="ARBA00023125"/>
    </source>
</evidence>
<dbReference type="InterPro" id="IPR050109">
    <property type="entry name" value="HTH-type_TetR-like_transc_reg"/>
</dbReference>
<comment type="caution">
    <text evidence="4">The sequence shown here is derived from an EMBL/GenBank/DDBJ whole genome shotgun (WGS) entry which is preliminary data.</text>
</comment>
<dbReference type="GO" id="GO:0003700">
    <property type="term" value="F:DNA-binding transcription factor activity"/>
    <property type="evidence" value="ECO:0007669"/>
    <property type="project" value="TreeGrafter"/>
</dbReference>
<dbReference type="EMBL" id="VFOZ01000001">
    <property type="protein sequence ID" value="TQL97861.1"/>
    <property type="molecule type" value="Genomic_DNA"/>
</dbReference>
<dbReference type="GO" id="GO:0000976">
    <property type="term" value="F:transcription cis-regulatory region binding"/>
    <property type="evidence" value="ECO:0007669"/>
    <property type="project" value="TreeGrafter"/>
</dbReference>
<proteinExistence type="predicted"/>